<dbReference type="Proteomes" id="UP001386955">
    <property type="component" value="Unassembled WGS sequence"/>
</dbReference>
<name>A0AAN9SWW0_PSOTE</name>
<dbReference type="GO" id="GO:0008757">
    <property type="term" value="F:S-adenosylmethionine-dependent methyltransferase activity"/>
    <property type="evidence" value="ECO:0007669"/>
    <property type="project" value="InterPro"/>
</dbReference>
<sequence>MYLHCLSATSISVKVKAPIFSINESTHSSRTILKRDTRSRRTNSAPSFSPMTRPNLSSNSASCVEEGTPQFNPPEPLTHVALLKKFRPPRPDWYEEFYAWVMNSATKAYEAEVAQYKSQIFSNLKGEGLRILEIGIGTGPNLSYYANGSDVEVVGMDPNPKMEKYARSSALSAGLPPSNFEFIQAVGEVIPLNDASVDAVVGTLVLCSVKDVDMTLKEVIRVLRPGGLYVFIEHVAAKDGTFLKFIQRVLDPLQQKIADGCHLSREIGNDISNVGFSSVELNTTFLSSAAFVNPHAYGIALNSELCVGGLVYFVSFPFVMIHISYCPHVSGIPSVIDIIIKSIGRITLLRYQANGVLLSFDPPIGPPYDMVDNSARAIPVCHVCATRVFMVELLLIVEFSLSKTGSLCCVASRPHGSNAASRDWSMGPNEPYWRTNSSFSPPPTRWDFRFQSEGLPYSVNDGIQLYGSSTSSNDKGSRGWVRGNHLYDLHYSASDGTGIFLSSPSDLSQGPQWTPPAIQEITVDNYETSTRKDPHPSAGRLFFTPTKEGTSGNPNSGGSTSSRSESSESESTTKSHLSSQRNFSNLRSFISKPIHPMSFNDLTTTRDAFDPAVTDFTEYDSSTPLRDGQRWSSASSSQEFADVTESFELEALSHPHFLSDGFRCGLCERFLSQRSPWSSRRIVRSGDMPTIGVLPCCHAFHAECLEQTTPKTRKSDPPCPVCVKLEEENSPDQRGFLRLRSGFPRLKSSRDDGPSRPWGCVQVGDCVEGALHAPPRNAMFLLNRNRIKSLSLKGNLSKEFPGKVRKSGAYSSQLFSGSSADGEAVGSSKATAGPSVWR</sequence>
<dbReference type="InterPro" id="IPR013083">
    <property type="entry name" value="Znf_RING/FYVE/PHD"/>
</dbReference>
<feature type="region of interest" description="Disordered" evidence="2">
    <location>
        <begin position="527"/>
        <end position="580"/>
    </location>
</feature>
<dbReference type="InterPro" id="IPR029063">
    <property type="entry name" value="SAM-dependent_MTases_sf"/>
</dbReference>
<proteinExistence type="predicted"/>
<dbReference type="Gene3D" id="3.40.50.150">
    <property type="entry name" value="Vaccinia Virus protein VP39"/>
    <property type="match status" value="1"/>
</dbReference>
<feature type="compositionally biased region" description="Low complexity" evidence="2">
    <location>
        <begin position="548"/>
        <end position="579"/>
    </location>
</feature>
<keyword evidence="1" id="KW-0863">Zinc-finger</keyword>
<feature type="region of interest" description="Disordered" evidence="2">
    <location>
        <begin position="814"/>
        <end position="838"/>
    </location>
</feature>
<accession>A0AAN9SWW0</accession>
<feature type="domain" description="RING-type" evidence="3">
    <location>
        <begin position="664"/>
        <end position="722"/>
    </location>
</feature>
<dbReference type="AlphaFoldDB" id="A0AAN9SWW0"/>
<keyword evidence="5" id="KW-1185">Reference proteome</keyword>
<dbReference type="SUPFAM" id="SSF57850">
    <property type="entry name" value="RING/U-box"/>
    <property type="match status" value="1"/>
</dbReference>
<dbReference type="EMBL" id="JAYMYS010000002">
    <property type="protein sequence ID" value="KAK7407385.1"/>
    <property type="molecule type" value="Genomic_DNA"/>
</dbReference>
<dbReference type="InterPro" id="IPR052356">
    <property type="entry name" value="Thiol_S-MT"/>
</dbReference>
<dbReference type="SMART" id="SM00184">
    <property type="entry name" value="RING"/>
    <property type="match status" value="1"/>
</dbReference>
<evidence type="ECO:0000256" key="2">
    <source>
        <dbReference type="SAM" id="MobiDB-lite"/>
    </source>
</evidence>
<reference evidence="4 5" key="1">
    <citation type="submission" date="2024-01" db="EMBL/GenBank/DDBJ databases">
        <title>The genomes of 5 underutilized Papilionoideae crops provide insights into root nodulation and disease resistanc.</title>
        <authorList>
            <person name="Jiang F."/>
        </authorList>
    </citation>
    <scope>NUCLEOTIDE SEQUENCE [LARGE SCALE GENOMIC DNA]</scope>
    <source>
        <strain evidence="4">DUOXIRENSHENG_FW03</strain>
        <tissue evidence="4">Leaves</tissue>
    </source>
</reference>
<dbReference type="PROSITE" id="PS50089">
    <property type="entry name" value="ZF_RING_2"/>
    <property type="match status" value="1"/>
</dbReference>
<dbReference type="PANTHER" id="PTHR45036:SF1">
    <property type="entry name" value="METHYLTRANSFERASE LIKE 7A"/>
    <property type="match status" value="1"/>
</dbReference>
<feature type="compositionally biased region" description="Polar residues" evidence="2">
    <location>
        <begin position="42"/>
        <end position="62"/>
    </location>
</feature>
<gene>
    <name evidence="4" type="ORF">VNO78_09261</name>
</gene>
<dbReference type="Pfam" id="PF08241">
    <property type="entry name" value="Methyltransf_11"/>
    <property type="match status" value="1"/>
</dbReference>
<comment type="caution">
    <text evidence="4">The sequence shown here is derived from an EMBL/GenBank/DDBJ whole genome shotgun (WGS) entry which is preliminary data.</text>
</comment>
<protein>
    <recommendedName>
        <fullName evidence="3">RING-type domain-containing protein</fullName>
    </recommendedName>
</protein>
<dbReference type="InterPro" id="IPR013216">
    <property type="entry name" value="Methyltransf_11"/>
</dbReference>
<evidence type="ECO:0000259" key="3">
    <source>
        <dbReference type="PROSITE" id="PS50089"/>
    </source>
</evidence>
<dbReference type="SUPFAM" id="SSF53335">
    <property type="entry name" value="S-adenosyl-L-methionine-dependent methyltransferases"/>
    <property type="match status" value="1"/>
</dbReference>
<dbReference type="PANTHER" id="PTHR45036">
    <property type="entry name" value="METHYLTRANSFERASE LIKE 7B"/>
    <property type="match status" value="1"/>
</dbReference>
<evidence type="ECO:0000256" key="1">
    <source>
        <dbReference type="PROSITE-ProRule" id="PRU00175"/>
    </source>
</evidence>
<keyword evidence="1" id="KW-0479">Metal-binding</keyword>
<feature type="region of interest" description="Disordered" evidence="2">
    <location>
        <begin position="31"/>
        <end position="70"/>
    </location>
</feature>
<dbReference type="InterPro" id="IPR001841">
    <property type="entry name" value="Znf_RING"/>
</dbReference>
<evidence type="ECO:0000313" key="4">
    <source>
        <dbReference type="EMBL" id="KAK7407385.1"/>
    </source>
</evidence>
<evidence type="ECO:0000313" key="5">
    <source>
        <dbReference type="Proteomes" id="UP001386955"/>
    </source>
</evidence>
<dbReference type="CDD" id="cd02440">
    <property type="entry name" value="AdoMet_MTases"/>
    <property type="match status" value="1"/>
</dbReference>
<dbReference type="GO" id="GO:0008270">
    <property type="term" value="F:zinc ion binding"/>
    <property type="evidence" value="ECO:0007669"/>
    <property type="project" value="UniProtKB-KW"/>
</dbReference>
<dbReference type="Gene3D" id="3.30.40.10">
    <property type="entry name" value="Zinc/RING finger domain, C3HC4 (zinc finger)"/>
    <property type="match status" value="1"/>
</dbReference>
<keyword evidence="1" id="KW-0862">Zinc</keyword>
<organism evidence="4 5">
    <name type="scientific">Psophocarpus tetragonolobus</name>
    <name type="common">Winged bean</name>
    <name type="synonym">Dolichos tetragonolobus</name>
    <dbReference type="NCBI Taxonomy" id="3891"/>
    <lineage>
        <taxon>Eukaryota</taxon>
        <taxon>Viridiplantae</taxon>
        <taxon>Streptophyta</taxon>
        <taxon>Embryophyta</taxon>
        <taxon>Tracheophyta</taxon>
        <taxon>Spermatophyta</taxon>
        <taxon>Magnoliopsida</taxon>
        <taxon>eudicotyledons</taxon>
        <taxon>Gunneridae</taxon>
        <taxon>Pentapetalae</taxon>
        <taxon>rosids</taxon>
        <taxon>fabids</taxon>
        <taxon>Fabales</taxon>
        <taxon>Fabaceae</taxon>
        <taxon>Papilionoideae</taxon>
        <taxon>50 kb inversion clade</taxon>
        <taxon>NPAAA clade</taxon>
        <taxon>indigoferoid/millettioid clade</taxon>
        <taxon>Phaseoleae</taxon>
        <taxon>Psophocarpus</taxon>
    </lineage>
</organism>